<dbReference type="OrthoDB" id="6047381at2759"/>
<accession>A0A4U8US64</accession>
<proteinExistence type="predicted"/>
<sequence>MENKIIRAAGWSFQSPLSNLMILYSNAHLSDLIDSHSIQLLTQQIRTVESEDLTTFLQLIPPLSELIKAIPQSLPLLDLVYSKCEKTAEL</sequence>
<evidence type="ECO:0000313" key="2">
    <source>
        <dbReference type="Proteomes" id="UP000298663"/>
    </source>
</evidence>
<dbReference type="AlphaFoldDB" id="A0A4U8US64"/>
<gene>
    <name evidence="1" type="ORF">L596_003274</name>
</gene>
<reference evidence="1 2" key="2">
    <citation type="journal article" date="2019" name="G3 (Bethesda)">
        <title>Hybrid Assembly of the Genome of the Entomopathogenic Nematode Steinernema carpocapsae Identifies the X-Chromosome.</title>
        <authorList>
            <person name="Serra L."/>
            <person name="Macchietto M."/>
            <person name="Macias-Munoz A."/>
            <person name="McGill C.J."/>
            <person name="Rodriguez I.M."/>
            <person name="Rodriguez B."/>
            <person name="Murad R."/>
            <person name="Mortazavi A."/>
        </authorList>
    </citation>
    <scope>NUCLEOTIDE SEQUENCE [LARGE SCALE GENOMIC DNA]</scope>
    <source>
        <strain evidence="1 2">ALL</strain>
    </source>
</reference>
<dbReference type="Proteomes" id="UP000298663">
    <property type="component" value="Unassembled WGS sequence"/>
</dbReference>
<protein>
    <submittedName>
        <fullName evidence="1">Uncharacterized protein</fullName>
    </submittedName>
</protein>
<dbReference type="EMBL" id="AZBU02000001">
    <property type="protein sequence ID" value="TMS36001.1"/>
    <property type="molecule type" value="Genomic_DNA"/>
</dbReference>
<keyword evidence="2" id="KW-1185">Reference proteome</keyword>
<organism evidence="1 2">
    <name type="scientific">Steinernema carpocapsae</name>
    <name type="common">Entomopathogenic nematode</name>
    <dbReference type="NCBI Taxonomy" id="34508"/>
    <lineage>
        <taxon>Eukaryota</taxon>
        <taxon>Metazoa</taxon>
        <taxon>Ecdysozoa</taxon>
        <taxon>Nematoda</taxon>
        <taxon>Chromadorea</taxon>
        <taxon>Rhabditida</taxon>
        <taxon>Tylenchina</taxon>
        <taxon>Panagrolaimomorpha</taxon>
        <taxon>Strongyloidoidea</taxon>
        <taxon>Steinernematidae</taxon>
        <taxon>Steinernema</taxon>
    </lineage>
</organism>
<name>A0A4U8US64_STECR</name>
<evidence type="ECO:0000313" key="1">
    <source>
        <dbReference type="EMBL" id="TMS36001.1"/>
    </source>
</evidence>
<comment type="caution">
    <text evidence="1">The sequence shown here is derived from an EMBL/GenBank/DDBJ whole genome shotgun (WGS) entry which is preliminary data.</text>
</comment>
<reference evidence="1 2" key="1">
    <citation type="journal article" date="2015" name="Genome Biol.">
        <title>Comparative genomics of Steinernema reveals deeply conserved gene regulatory networks.</title>
        <authorList>
            <person name="Dillman A.R."/>
            <person name="Macchietto M."/>
            <person name="Porter C.F."/>
            <person name="Rogers A."/>
            <person name="Williams B."/>
            <person name="Antoshechkin I."/>
            <person name="Lee M.M."/>
            <person name="Goodwin Z."/>
            <person name="Lu X."/>
            <person name="Lewis E.E."/>
            <person name="Goodrich-Blair H."/>
            <person name="Stock S.P."/>
            <person name="Adams B.J."/>
            <person name="Sternberg P.W."/>
            <person name="Mortazavi A."/>
        </authorList>
    </citation>
    <scope>NUCLEOTIDE SEQUENCE [LARGE SCALE GENOMIC DNA]</scope>
    <source>
        <strain evidence="1 2">ALL</strain>
    </source>
</reference>